<evidence type="ECO:0000256" key="3">
    <source>
        <dbReference type="ARBA" id="ARBA00022723"/>
    </source>
</evidence>
<evidence type="ECO:0000256" key="1">
    <source>
        <dbReference type="ARBA" id="ARBA00010875"/>
    </source>
</evidence>
<dbReference type="GO" id="GO:0005737">
    <property type="term" value="C:cytoplasm"/>
    <property type="evidence" value="ECO:0007669"/>
    <property type="project" value="UniProtKB-SubCell"/>
</dbReference>
<evidence type="ECO:0000313" key="9">
    <source>
        <dbReference type="EMBL" id="PWB94787.1"/>
    </source>
</evidence>
<dbReference type="GO" id="GO:0006364">
    <property type="term" value="P:rRNA processing"/>
    <property type="evidence" value="ECO:0007669"/>
    <property type="project" value="UniProtKB-UniRule"/>
</dbReference>
<dbReference type="RefSeq" id="WP_108916539.1">
    <property type="nucleotide sequence ID" value="NZ_BGJY01000015.1"/>
</dbReference>
<reference evidence="9 10" key="1">
    <citation type="journal article" date="2018" name="Appl. Microbiol. Biotechnol.">
        <title>Co-cultivation of the strictly anaerobic methanogen Methanosarcina barkeri with aerobic methanotrophs in an oxygen-limited membrane bioreactor.</title>
        <authorList>
            <person name="In 't Zandt M.H."/>
            <person name="van den Bosch T.J.M."/>
            <person name="Rijkers R."/>
            <person name="van Kessel M.A.H.J."/>
            <person name="Jetten M.S.M."/>
            <person name="Welte C.U."/>
        </authorList>
    </citation>
    <scope>NUCLEOTIDE SEQUENCE [LARGE SCALE GENOMIC DNA]</scope>
    <source>
        <strain evidence="9 10">DSM 17706</strain>
    </source>
</reference>
<dbReference type="GO" id="GO:0004222">
    <property type="term" value="F:metalloendopeptidase activity"/>
    <property type="evidence" value="ECO:0007669"/>
    <property type="project" value="InterPro"/>
</dbReference>
<dbReference type="InterPro" id="IPR023091">
    <property type="entry name" value="MetalPrtase_cat_dom_sf_prd"/>
</dbReference>
<feature type="binding site" evidence="7">
    <location>
        <position position="121"/>
    </location>
    <ligand>
        <name>Zn(2+)</name>
        <dbReference type="ChEBI" id="CHEBI:29105"/>
        <note>catalytic</note>
    </ligand>
</feature>
<keyword evidence="10" id="KW-1185">Reference proteome</keyword>
<comment type="similarity">
    <text evidence="1 7">Belongs to the endoribonuclease YbeY family.</text>
</comment>
<dbReference type="AlphaFoldDB" id="A0A2U1ST46"/>
<keyword evidence="7" id="KW-0963">Cytoplasm</keyword>
<dbReference type="GO" id="GO:0004521">
    <property type="term" value="F:RNA endonuclease activity"/>
    <property type="evidence" value="ECO:0007669"/>
    <property type="project" value="UniProtKB-UniRule"/>
</dbReference>
<dbReference type="EMBL" id="PUIV01000006">
    <property type="protein sequence ID" value="PWB94787.1"/>
    <property type="molecule type" value="Genomic_DNA"/>
</dbReference>
<protein>
    <recommendedName>
        <fullName evidence="7">Endoribonuclease YbeY</fullName>
        <ecNumber evidence="7">3.1.-.-</ecNumber>
    </recommendedName>
</protein>
<keyword evidence="3 7" id="KW-0479">Metal-binding</keyword>
<dbReference type="Gene3D" id="3.40.390.30">
    <property type="entry name" value="Metalloproteases ('zincins'), catalytic domain"/>
    <property type="match status" value="1"/>
</dbReference>
<feature type="region of interest" description="Disordered" evidence="8">
    <location>
        <begin position="150"/>
        <end position="172"/>
    </location>
</feature>
<keyword evidence="7" id="KW-0698">rRNA processing</keyword>
<keyword evidence="2 7" id="KW-0540">Nuclease</keyword>
<evidence type="ECO:0000313" key="10">
    <source>
        <dbReference type="Proteomes" id="UP000245137"/>
    </source>
</evidence>
<dbReference type="InterPro" id="IPR020549">
    <property type="entry name" value="YbeY_CS"/>
</dbReference>
<dbReference type="HAMAP" id="MF_00009">
    <property type="entry name" value="Endoribonucl_YbeY"/>
    <property type="match status" value="1"/>
</dbReference>
<proteinExistence type="inferred from homology"/>
<dbReference type="Pfam" id="PF02130">
    <property type="entry name" value="YbeY"/>
    <property type="match status" value="1"/>
</dbReference>
<dbReference type="GO" id="GO:0008270">
    <property type="term" value="F:zinc ion binding"/>
    <property type="evidence" value="ECO:0007669"/>
    <property type="project" value="UniProtKB-UniRule"/>
</dbReference>
<sequence>MSVAIDIIVTAPCWDQQAGLDELTQSTVRECVAQTAAPLAPGCELSVNFTDDSTIRELNAQWRGMDKPTNVLSFETPGPLARRMALGDIVIAHETVAREAVEQDKSFEAHLTHLLIHGFLHLIGYDHQTPREAEEMEALERRIAAALGLNDPYEGSEPVAEASSKGKSNGDV</sequence>
<evidence type="ECO:0000256" key="7">
    <source>
        <dbReference type="HAMAP-Rule" id="MF_00009"/>
    </source>
</evidence>
<keyword evidence="4 7" id="KW-0255">Endonuclease</keyword>
<comment type="subcellular location">
    <subcellularLocation>
        <location evidence="7">Cytoplasm</location>
    </subcellularLocation>
</comment>
<name>A0A2U1ST46_METSR</name>
<dbReference type="Proteomes" id="UP000245137">
    <property type="component" value="Unassembled WGS sequence"/>
</dbReference>
<keyword evidence="7" id="KW-0690">Ribosome biogenesis</keyword>
<dbReference type="PANTHER" id="PTHR46986">
    <property type="entry name" value="ENDORIBONUCLEASE YBEY, CHLOROPLASTIC"/>
    <property type="match status" value="1"/>
</dbReference>
<comment type="cofactor">
    <cofactor evidence="7">
        <name>Zn(2+)</name>
        <dbReference type="ChEBI" id="CHEBI:29105"/>
    </cofactor>
    <text evidence="7">Binds 1 zinc ion.</text>
</comment>
<evidence type="ECO:0000256" key="4">
    <source>
        <dbReference type="ARBA" id="ARBA00022759"/>
    </source>
</evidence>
<evidence type="ECO:0000256" key="8">
    <source>
        <dbReference type="SAM" id="MobiDB-lite"/>
    </source>
</evidence>
<evidence type="ECO:0000256" key="5">
    <source>
        <dbReference type="ARBA" id="ARBA00022801"/>
    </source>
</evidence>
<evidence type="ECO:0000256" key="6">
    <source>
        <dbReference type="ARBA" id="ARBA00022833"/>
    </source>
</evidence>
<dbReference type="SUPFAM" id="SSF55486">
    <property type="entry name" value="Metalloproteases ('zincins'), catalytic domain"/>
    <property type="match status" value="1"/>
</dbReference>
<evidence type="ECO:0000256" key="2">
    <source>
        <dbReference type="ARBA" id="ARBA00022722"/>
    </source>
</evidence>
<dbReference type="OrthoDB" id="9807740at2"/>
<gene>
    <name evidence="7 9" type="primary">ybeY</name>
    <name evidence="9" type="ORF">C5689_06955</name>
</gene>
<dbReference type="NCBIfam" id="TIGR00043">
    <property type="entry name" value="rRNA maturation RNase YbeY"/>
    <property type="match status" value="1"/>
</dbReference>
<accession>A0A2U1ST46</accession>
<dbReference type="EC" id="3.1.-.-" evidence="7"/>
<dbReference type="PROSITE" id="PS01306">
    <property type="entry name" value="UPF0054"/>
    <property type="match status" value="1"/>
</dbReference>
<feature type="binding site" evidence="7">
    <location>
        <position position="117"/>
    </location>
    <ligand>
        <name>Zn(2+)</name>
        <dbReference type="ChEBI" id="CHEBI:29105"/>
        <note>catalytic</note>
    </ligand>
</feature>
<keyword evidence="6 7" id="KW-0862">Zinc</keyword>
<organism evidence="9 10">
    <name type="scientific">Methylosinus sporium</name>
    <dbReference type="NCBI Taxonomy" id="428"/>
    <lineage>
        <taxon>Bacteria</taxon>
        <taxon>Pseudomonadati</taxon>
        <taxon>Pseudomonadota</taxon>
        <taxon>Alphaproteobacteria</taxon>
        <taxon>Hyphomicrobiales</taxon>
        <taxon>Methylocystaceae</taxon>
        <taxon>Methylosinus</taxon>
    </lineage>
</organism>
<comment type="caution">
    <text evidence="9">The sequence shown here is derived from an EMBL/GenBank/DDBJ whole genome shotgun (WGS) entry which is preliminary data.</text>
</comment>
<keyword evidence="5 7" id="KW-0378">Hydrolase</keyword>
<comment type="function">
    <text evidence="7">Single strand-specific metallo-endoribonuclease involved in late-stage 70S ribosome quality control and in maturation of the 3' terminus of the 16S rRNA.</text>
</comment>
<dbReference type="InterPro" id="IPR002036">
    <property type="entry name" value="YbeY"/>
</dbReference>
<feature type="binding site" evidence="7">
    <location>
        <position position="127"/>
    </location>
    <ligand>
        <name>Zn(2+)</name>
        <dbReference type="ChEBI" id="CHEBI:29105"/>
        <note>catalytic</note>
    </ligand>
</feature>
<dbReference type="PANTHER" id="PTHR46986:SF1">
    <property type="entry name" value="ENDORIBONUCLEASE YBEY, CHLOROPLASTIC"/>
    <property type="match status" value="1"/>
</dbReference>